<evidence type="ECO:0000256" key="3">
    <source>
        <dbReference type="ARBA" id="ARBA00010609"/>
    </source>
</evidence>
<dbReference type="GO" id="GO:0052716">
    <property type="term" value="F:hydroquinone:oxygen oxidoreductase activity"/>
    <property type="evidence" value="ECO:0007669"/>
    <property type="project" value="UniProtKB-EC"/>
</dbReference>
<keyword evidence="13" id="KW-0732">Signal</keyword>
<feature type="domain" description="Plastocyanin-like" evidence="15">
    <location>
        <begin position="430"/>
        <end position="547"/>
    </location>
</feature>
<feature type="domain" description="Plastocyanin-like" evidence="14">
    <location>
        <begin position="163"/>
        <end position="314"/>
    </location>
</feature>
<keyword evidence="9 13" id="KW-0560">Oxidoreductase</keyword>
<dbReference type="GO" id="GO:0048046">
    <property type="term" value="C:apoplast"/>
    <property type="evidence" value="ECO:0007669"/>
    <property type="project" value="UniProtKB-SubCell"/>
</dbReference>
<keyword evidence="6 13" id="KW-0964">Secreted</keyword>
<evidence type="ECO:0000256" key="12">
    <source>
        <dbReference type="ARBA" id="ARBA00023185"/>
    </source>
</evidence>
<keyword evidence="10 13" id="KW-0186">Copper</keyword>
<comment type="cofactor">
    <cofactor evidence="13">
        <name>Cu cation</name>
        <dbReference type="ChEBI" id="CHEBI:23378"/>
    </cofactor>
    <text evidence="13">Binds 4 Cu cations per monomer.</text>
</comment>
<dbReference type="AlphaFoldDB" id="A0AAP0NGQ7"/>
<dbReference type="InterPro" id="IPR011707">
    <property type="entry name" value="Cu-oxidase-like_N"/>
</dbReference>
<feature type="domain" description="Plastocyanin-like" evidence="16">
    <location>
        <begin position="38"/>
        <end position="148"/>
    </location>
</feature>
<comment type="subcellular location">
    <subcellularLocation>
        <location evidence="2 13">Secreted</location>
        <location evidence="2 13">Extracellular space</location>
        <location evidence="2 13">Apoplast</location>
    </subcellularLocation>
</comment>
<dbReference type="GO" id="GO:0005507">
    <property type="term" value="F:copper ion binding"/>
    <property type="evidence" value="ECO:0007669"/>
    <property type="project" value="InterPro"/>
</dbReference>
<dbReference type="InterPro" id="IPR002355">
    <property type="entry name" value="Cu_oxidase_Cu_BS"/>
</dbReference>
<comment type="function">
    <text evidence="13">Lignin degradation and detoxification of lignin-derived products.</text>
</comment>
<dbReference type="InterPro" id="IPR017761">
    <property type="entry name" value="Laccase"/>
</dbReference>
<keyword evidence="12 13" id="KW-0439">Lignin degradation</keyword>
<dbReference type="PANTHER" id="PTHR11709:SF261">
    <property type="entry name" value="LACCASE"/>
    <property type="match status" value="1"/>
</dbReference>
<evidence type="ECO:0000256" key="8">
    <source>
        <dbReference type="ARBA" id="ARBA00022737"/>
    </source>
</evidence>
<accession>A0AAP0NGQ7</accession>
<keyword evidence="8 13" id="KW-0677">Repeat</keyword>
<dbReference type="Pfam" id="PF00394">
    <property type="entry name" value="Cu-oxidase"/>
    <property type="match status" value="1"/>
</dbReference>
<evidence type="ECO:0000259" key="15">
    <source>
        <dbReference type="Pfam" id="PF07731"/>
    </source>
</evidence>
<name>A0AAP0NGQ7_LIQFO</name>
<dbReference type="Gene3D" id="2.60.40.420">
    <property type="entry name" value="Cupredoxins - blue copper proteins"/>
    <property type="match status" value="3"/>
</dbReference>
<keyword evidence="11" id="KW-0325">Glycoprotein</keyword>
<keyword evidence="5 13" id="KW-0052">Apoplast</keyword>
<reference evidence="17 18" key="1">
    <citation type="journal article" date="2024" name="Plant J.">
        <title>Genome sequences and population genomics reveal climatic adaptation and genomic divergence between two closely related sweetgum species.</title>
        <authorList>
            <person name="Xu W.Q."/>
            <person name="Ren C.Q."/>
            <person name="Zhang X.Y."/>
            <person name="Comes H.P."/>
            <person name="Liu X.H."/>
            <person name="Li Y.G."/>
            <person name="Kettle C.J."/>
            <person name="Jalonen R."/>
            <person name="Gaisberger H."/>
            <person name="Ma Y.Z."/>
            <person name="Qiu Y.X."/>
        </authorList>
    </citation>
    <scope>NUCLEOTIDE SEQUENCE [LARGE SCALE GENOMIC DNA]</scope>
    <source>
        <strain evidence="17">Hangzhou</strain>
    </source>
</reference>
<evidence type="ECO:0000256" key="9">
    <source>
        <dbReference type="ARBA" id="ARBA00023002"/>
    </source>
</evidence>
<evidence type="ECO:0000259" key="16">
    <source>
        <dbReference type="Pfam" id="PF07732"/>
    </source>
</evidence>
<dbReference type="CDD" id="cd13849">
    <property type="entry name" value="CuRO_1_LCC_plant"/>
    <property type="match status" value="1"/>
</dbReference>
<evidence type="ECO:0000256" key="2">
    <source>
        <dbReference type="ARBA" id="ARBA00004271"/>
    </source>
</evidence>
<feature type="chain" id="PRO_5042665151" description="Laccase" evidence="13">
    <location>
        <begin position="26"/>
        <end position="583"/>
    </location>
</feature>
<dbReference type="EMBL" id="JBBPBK010000013">
    <property type="protein sequence ID" value="KAK9271851.1"/>
    <property type="molecule type" value="Genomic_DNA"/>
</dbReference>
<dbReference type="NCBIfam" id="TIGR03389">
    <property type="entry name" value="laccase"/>
    <property type="match status" value="1"/>
</dbReference>
<dbReference type="PANTHER" id="PTHR11709">
    <property type="entry name" value="MULTI-COPPER OXIDASE"/>
    <property type="match status" value="1"/>
</dbReference>
<comment type="catalytic activity">
    <reaction evidence="1 13">
        <text>4 hydroquinone + O2 = 4 benzosemiquinone + 2 H2O</text>
        <dbReference type="Rhea" id="RHEA:11276"/>
        <dbReference type="ChEBI" id="CHEBI:15377"/>
        <dbReference type="ChEBI" id="CHEBI:15379"/>
        <dbReference type="ChEBI" id="CHEBI:17594"/>
        <dbReference type="ChEBI" id="CHEBI:17977"/>
        <dbReference type="EC" id="1.10.3.2"/>
    </reaction>
</comment>
<evidence type="ECO:0000256" key="4">
    <source>
        <dbReference type="ARBA" id="ARBA00012297"/>
    </source>
</evidence>
<evidence type="ECO:0000256" key="5">
    <source>
        <dbReference type="ARBA" id="ARBA00022523"/>
    </source>
</evidence>
<keyword evidence="7 13" id="KW-0479">Metal-binding</keyword>
<dbReference type="InterPro" id="IPR033138">
    <property type="entry name" value="Cu_oxidase_CS"/>
</dbReference>
<gene>
    <name evidence="17" type="ORF">L1049_002216</name>
</gene>
<evidence type="ECO:0000256" key="13">
    <source>
        <dbReference type="RuleBase" id="RU361119"/>
    </source>
</evidence>
<dbReference type="PROSITE" id="PS00079">
    <property type="entry name" value="MULTICOPPER_OXIDASE1"/>
    <property type="match status" value="1"/>
</dbReference>
<dbReference type="InterPro" id="IPR034285">
    <property type="entry name" value="CuRO_2_LCC"/>
</dbReference>
<evidence type="ECO:0000313" key="18">
    <source>
        <dbReference type="Proteomes" id="UP001415857"/>
    </source>
</evidence>
<evidence type="ECO:0000313" key="17">
    <source>
        <dbReference type="EMBL" id="KAK9271851.1"/>
    </source>
</evidence>
<evidence type="ECO:0000256" key="10">
    <source>
        <dbReference type="ARBA" id="ARBA00023008"/>
    </source>
</evidence>
<evidence type="ECO:0000259" key="14">
    <source>
        <dbReference type="Pfam" id="PF00394"/>
    </source>
</evidence>
<dbReference type="InterPro" id="IPR008972">
    <property type="entry name" value="Cupredoxin"/>
</dbReference>
<dbReference type="Pfam" id="PF07731">
    <property type="entry name" value="Cu-oxidase_2"/>
    <property type="match status" value="1"/>
</dbReference>
<sequence>MGFKMGTTSEFVGCLFLSGMLLCMAQGNVHYYEFVLRESNFTRLCETKSMLTVNDSFPGPVIRVNKGDTAYVTVHNQGYYGVTIHWHGVKQPRNPWSDGPVYITQCPIKPGSSFTYEVIFSVEEGTIWWHAHSDWTRATVHGAIVVYPTVGTTYPFPEPDGEEVIVLGSWYTGDLYEMEFEYLSTGEIAPASDAYTINGQPGDLCKCSSESTYRRLVDYGKTYILRVVNAVMNVEMFFAIAEHNLTVVAIDGAYVKPIVTSYILIIPGQTMDILVTMDRPLGHYYMATRQFDNVDKLPTFDRVNATAIIEYRGNYTPPATPTFPSILPSYEDSDAAKSFTVRIKSLADIEHPVDVPINITTRMLITSAANTIIYPDGVSSLASSLSNISWANPSTDILLAYYRNISGVYTPDFPDWPLYFFNFTGPVVESDEITSKGTKVKMLNYNEQVEVVFQGTTVFDSPEDHPIHFHGHSFYVVGSGEGNYDNVTDPPHFNLVDPPYVSTVTIPLSGWVAIRFVANNPGVWFWHCHMEKHLIWGMSTVFIVKNGGTPETSIRDPPPNLPTCSGFTTRIQRLGEVNKSNMI</sequence>
<dbReference type="CDD" id="cd13897">
    <property type="entry name" value="CuRO_3_LCC_plant"/>
    <property type="match status" value="1"/>
</dbReference>
<dbReference type="Proteomes" id="UP001415857">
    <property type="component" value="Unassembled WGS sequence"/>
</dbReference>
<evidence type="ECO:0000256" key="6">
    <source>
        <dbReference type="ARBA" id="ARBA00022525"/>
    </source>
</evidence>
<protein>
    <recommendedName>
        <fullName evidence="4 13">Laccase</fullName>
        <ecNumber evidence="4 13">1.10.3.2</ecNumber>
    </recommendedName>
    <alternativeName>
        <fullName evidence="13">Benzenediol:oxygen oxidoreductase</fullName>
    </alternativeName>
    <alternativeName>
        <fullName evidence="13">Diphenol oxidase</fullName>
    </alternativeName>
    <alternativeName>
        <fullName evidence="13">Urishiol oxidase</fullName>
    </alternativeName>
</protein>
<proteinExistence type="inferred from homology"/>
<comment type="caution">
    <text evidence="17">The sequence shown here is derived from an EMBL/GenBank/DDBJ whole genome shotgun (WGS) entry which is preliminary data.</text>
</comment>
<dbReference type="InterPro" id="IPR034288">
    <property type="entry name" value="CuRO_1_LCC"/>
</dbReference>
<dbReference type="EC" id="1.10.3.2" evidence="4 13"/>
<dbReference type="InterPro" id="IPR001117">
    <property type="entry name" value="Cu-oxidase_2nd"/>
</dbReference>
<dbReference type="InterPro" id="IPR045087">
    <property type="entry name" value="Cu-oxidase_fam"/>
</dbReference>
<dbReference type="Pfam" id="PF07732">
    <property type="entry name" value="Cu-oxidase_3"/>
    <property type="match status" value="1"/>
</dbReference>
<dbReference type="CDD" id="cd13875">
    <property type="entry name" value="CuRO_2_LCC_plant"/>
    <property type="match status" value="1"/>
</dbReference>
<comment type="similarity">
    <text evidence="3 13">Belongs to the multicopper oxidase family.</text>
</comment>
<dbReference type="InterPro" id="IPR011706">
    <property type="entry name" value="Cu-oxidase_C"/>
</dbReference>
<organism evidence="17 18">
    <name type="scientific">Liquidambar formosana</name>
    <name type="common">Formosan gum</name>
    <dbReference type="NCBI Taxonomy" id="63359"/>
    <lineage>
        <taxon>Eukaryota</taxon>
        <taxon>Viridiplantae</taxon>
        <taxon>Streptophyta</taxon>
        <taxon>Embryophyta</taxon>
        <taxon>Tracheophyta</taxon>
        <taxon>Spermatophyta</taxon>
        <taxon>Magnoliopsida</taxon>
        <taxon>eudicotyledons</taxon>
        <taxon>Gunneridae</taxon>
        <taxon>Pentapetalae</taxon>
        <taxon>Saxifragales</taxon>
        <taxon>Altingiaceae</taxon>
        <taxon>Liquidambar</taxon>
    </lineage>
</organism>
<keyword evidence="18" id="KW-1185">Reference proteome</keyword>
<evidence type="ECO:0000256" key="11">
    <source>
        <dbReference type="ARBA" id="ARBA00023180"/>
    </source>
</evidence>
<feature type="signal peptide" evidence="13">
    <location>
        <begin position="1"/>
        <end position="25"/>
    </location>
</feature>
<dbReference type="SUPFAM" id="SSF49503">
    <property type="entry name" value="Cupredoxins"/>
    <property type="match status" value="3"/>
</dbReference>
<evidence type="ECO:0000256" key="7">
    <source>
        <dbReference type="ARBA" id="ARBA00022723"/>
    </source>
</evidence>
<dbReference type="PROSITE" id="PS00080">
    <property type="entry name" value="MULTICOPPER_OXIDASE2"/>
    <property type="match status" value="1"/>
</dbReference>
<dbReference type="GO" id="GO:0046274">
    <property type="term" value="P:lignin catabolic process"/>
    <property type="evidence" value="ECO:0007669"/>
    <property type="project" value="UniProtKB-KW"/>
</dbReference>
<evidence type="ECO:0000256" key="1">
    <source>
        <dbReference type="ARBA" id="ARBA00000349"/>
    </source>
</evidence>
<dbReference type="InterPro" id="IPR034289">
    <property type="entry name" value="CuRO_3_LCC"/>
</dbReference>